<dbReference type="HOGENOM" id="CLU_176001_3_1_9"/>
<dbReference type="eggNOG" id="ENOG50332VC">
    <property type="taxonomic scope" value="Bacteria"/>
</dbReference>
<accession>D6XYB5</accession>
<dbReference type="KEGG" id="bse:Bsel_2686"/>
<feature type="transmembrane region" description="Helical" evidence="6">
    <location>
        <begin position="45"/>
        <end position="65"/>
    </location>
</feature>
<dbReference type="AlphaFoldDB" id="D6XYB5"/>
<keyword evidence="4 6" id="KW-1133">Transmembrane helix</keyword>
<feature type="transmembrane region" description="Helical" evidence="6">
    <location>
        <begin position="13"/>
        <end position="33"/>
    </location>
</feature>
<evidence type="ECO:0000256" key="1">
    <source>
        <dbReference type="ARBA" id="ARBA00004651"/>
    </source>
</evidence>
<protein>
    <recommendedName>
        <fullName evidence="7">Cardiolipin synthase N-terminal domain-containing protein</fullName>
    </recommendedName>
</protein>
<dbReference type="InterPro" id="IPR027379">
    <property type="entry name" value="CLS_N"/>
</dbReference>
<dbReference type="GO" id="GO:0005886">
    <property type="term" value="C:plasma membrane"/>
    <property type="evidence" value="ECO:0007669"/>
    <property type="project" value="UniProtKB-SubCell"/>
</dbReference>
<evidence type="ECO:0000256" key="4">
    <source>
        <dbReference type="ARBA" id="ARBA00022989"/>
    </source>
</evidence>
<proteinExistence type="predicted"/>
<comment type="subcellular location">
    <subcellularLocation>
        <location evidence="1">Cell membrane</location>
        <topology evidence="1">Multi-pass membrane protein</topology>
    </subcellularLocation>
</comment>
<feature type="domain" description="Cardiolipin synthase N-terminal" evidence="7">
    <location>
        <begin position="25"/>
        <end position="66"/>
    </location>
</feature>
<evidence type="ECO:0000256" key="3">
    <source>
        <dbReference type="ARBA" id="ARBA00022692"/>
    </source>
</evidence>
<organism evidence="8 9">
    <name type="scientific">Bacillus selenitireducens (strain ATCC 700615 / DSM 15326 / MLS10)</name>
    <dbReference type="NCBI Taxonomy" id="439292"/>
    <lineage>
        <taxon>Bacteria</taxon>
        <taxon>Bacillati</taxon>
        <taxon>Bacillota</taxon>
        <taxon>Bacilli</taxon>
        <taxon>Bacillales</taxon>
        <taxon>Bacillaceae</taxon>
        <taxon>Salisediminibacterium</taxon>
    </lineage>
</organism>
<name>D6XYB5_BACIE</name>
<evidence type="ECO:0000313" key="8">
    <source>
        <dbReference type="EMBL" id="ADI00184.1"/>
    </source>
</evidence>
<evidence type="ECO:0000256" key="5">
    <source>
        <dbReference type="ARBA" id="ARBA00023136"/>
    </source>
</evidence>
<keyword evidence="5 6" id="KW-0472">Membrane</keyword>
<dbReference type="EMBL" id="CP001791">
    <property type="protein sequence ID" value="ADI00184.1"/>
    <property type="molecule type" value="Genomic_DNA"/>
</dbReference>
<dbReference type="STRING" id="439292.Bsel_2686"/>
<keyword evidence="2" id="KW-1003">Cell membrane</keyword>
<keyword evidence="3 6" id="KW-0812">Transmembrane</keyword>
<sequence length="70" mass="8143">MEMLDELFATIDWALIAPILLLQLVLMVVALFDCVRSDEVKQPKWVWYLVIIFINILGPIIYFIFGKDKG</sequence>
<evidence type="ECO:0000259" key="7">
    <source>
        <dbReference type="Pfam" id="PF13396"/>
    </source>
</evidence>
<gene>
    <name evidence="8" type="ordered locus">Bsel_2686</name>
</gene>
<evidence type="ECO:0000313" key="9">
    <source>
        <dbReference type="Proteomes" id="UP000000271"/>
    </source>
</evidence>
<evidence type="ECO:0000256" key="2">
    <source>
        <dbReference type="ARBA" id="ARBA00022475"/>
    </source>
</evidence>
<dbReference type="Proteomes" id="UP000000271">
    <property type="component" value="Chromosome"/>
</dbReference>
<reference evidence="8" key="1">
    <citation type="submission" date="2009-10" db="EMBL/GenBank/DDBJ databases">
        <title>Complete sequence of Bacillus selenitireducens MLS10.</title>
        <authorList>
            <consortium name="US DOE Joint Genome Institute"/>
            <person name="Lucas S."/>
            <person name="Copeland A."/>
            <person name="Lapidus A."/>
            <person name="Glavina del Rio T."/>
            <person name="Dalin E."/>
            <person name="Tice H."/>
            <person name="Bruce D."/>
            <person name="Goodwin L."/>
            <person name="Pitluck S."/>
            <person name="Sims D."/>
            <person name="Brettin T."/>
            <person name="Detter J.C."/>
            <person name="Han C."/>
            <person name="Larimer F."/>
            <person name="Land M."/>
            <person name="Hauser L."/>
            <person name="Kyrpides N."/>
            <person name="Ovchinnikova G."/>
            <person name="Stolz J."/>
        </authorList>
    </citation>
    <scope>NUCLEOTIDE SEQUENCE [LARGE SCALE GENOMIC DNA]</scope>
    <source>
        <strain evidence="8">MLS10</strain>
    </source>
</reference>
<dbReference type="Pfam" id="PF13396">
    <property type="entry name" value="PLDc_N"/>
    <property type="match status" value="1"/>
</dbReference>
<evidence type="ECO:0000256" key="6">
    <source>
        <dbReference type="SAM" id="Phobius"/>
    </source>
</evidence>
<keyword evidence="9" id="KW-1185">Reference proteome</keyword>